<feature type="chain" id="PRO_5042051121" description="C-type lectin domain-containing protein" evidence="1">
    <location>
        <begin position="27"/>
        <end position="205"/>
    </location>
</feature>
<dbReference type="AlphaFoldDB" id="A0AAF6B0G3"/>
<protein>
    <recommendedName>
        <fullName evidence="4">C-type lectin domain-containing protein</fullName>
    </recommendedName>
</protein>
<evidence type="ECO:0000313" key="3">
    <source>
        <dbReference type="Proteomes" id="UP001162541"/>
    </source>
</evidence>
<dbReference type="Proteomes" id="UP001162541">
    <property type="component" value="Chromosome 3"/>
</dbReference>
<reference evidence="3" key="1">
    <citation type="journal article" date="2020" name="Curr. Biol.">
        <title>Chromatin organization in early land plants reveals an ancestral association between H3K27me3, transposons, and constitutive heterochromatin.</title>
        <authorList>
            <person name="Montgomery S.A."/>
            <person name="Tanizawa Y."/>
            <person name="Galik B."/>
            <person name="Wang N."/>
            <person name="Ito T."/>
            <person name="Mochizuki T."/>
            <person name="Akimcheva S."/>
            <person name="Bowman J.L."/>
            <person name="Cognat V."/>
            <person name="Marechal-Drouard L."/>
            <person name="Ekker H."/>
            <person name="Hong S.F."/>
            <person name="Kohchi T."/>
            <person name="Lin S.S."/>
            <person name="Liu L.D."/>
            <person name="Nakamura Y."/>
            <person name="Valeeva L.R."/>
            <person name="Shakirov E.V."/>
            <person name="Shippen D.E."/>
            <person name="Wei W.L."/>
            <person name="Yagura M."/>
            <person name="Yamaoka S."/>
            <person name="Yamato K.T."/>
            <person name="Liu C."/>
            <person name="Berger F."/>
        </authorList>
    </citation>
    <scope>NUCLEOTIDE SEQUENCE [LARGE SCALE GENOMIC DNA]</scope>
    <source>
        <strain evidence="3">Tak-1</strain>
    </source>
</reference>
<dbReference type="EMBL" id="AP019868">
    <property type="protein sequence ID" value="BBN05497.1"/>
    <property type="molecule type" value="Genomic_DNA"/>
</dbReference>
<evidence type="ECO:0008006" key="4">
    <source>
        <dbReference type="Google" id="ProtNLM"/>
    </source>
</evidence>
<accession>A0AAF6B0G3</accession>
<organism evidence="2 3">
    <name type="scientific">Marchantia polymorpha subsp. ruderalis</name>
    <dbReference type="NCBI Taxonomy" id="1480154"/>
    <lineage>
        <taxon>Eukaryota</taxon>
        <taxon>Viridiplantae</taxon>
        <taxon>Streptophyta</taxon>
        <taxon>Embryophyta</taxon>
        <taxon>Marchantiophyta</taxon>
        <taxon>Marchantiopsida</taxon>
        <taxon>Marchantiidae</taxon>
        <taxon>Marchantiales</taxon>
        <taxon>Marchantiaceae</taxon>
        <taxon>Marchantia</taxon>
    </lineage>
</organism>
<gene>
    <name evidence="2" type="ORF">Mp_3g13610</name>
</gene>
<evidence type="ECO:0000256" key="1">
    <source>
        <dbReference type="SAM" id="SignalP"/>
    </source>
</evidence>
<sequence length="205" mass="22965">MISFRNAVLCALLCVTMVAQLNSVNASSCESCTGDSCKKCTGHIWEESFTVKNFLPAGDSNLYMECSCLSRCGKLTVQDPVDIKECNSVIISTRFCGPTPQWGDLSEIDAYRSEQVMCEFVWTRPNSETIYRTPVMVWTSGGPERTFYKVNNDGFWFSDGADAQWNAMSGWTMWNYISSESQLKGAGNSVFETFGNEHCRTKNYA</sequence>
<evidence type="ECO:0000313" key="2">
    <source>
        <dbReference type="EMBL" id="BBN05497.1"/>
    </source>
</evidence>
<proteinExistence type="predicted"/>
<keyword evidence="1" id="KW-0732">Signal</keyword>
<feature type="signal peptide" evidence="1">
    <location>
        <begin position="1"/>
        <end position="26"/>
    </location>
</feature>
<name>A0AAF6B0G3_MARPO</name>